<feature type="active site" description="Charge relay system" evidence="10 11">
    <location>
        <position position="172"/>
    </location>
</feature>
<keyword evidence="3 10" id="KW-0663">Pyridoxal phosphate</keyword>
<feature type="binding site" evidence="10 12">
    <location>
        <position position="105"/>
    </location>
    <ligand>
        <name>L-glutamine</name>
        <dbReference type="ChEBI" id="CHEBI:58359"/>
    </ligand>
</feature>
<evidence type="ECO:0000256" key="6">
    <source>
        <dbReference type="ARBA" id="ARBA00047992"/>
    </source>
</evidence>
<keyword evidence="2 10" id="KW-0378">Hydrolase</keyword>
<dbReference type="Gene3D" id="3.40.50.880">
    <property type="match status" value="1"/>
</dbReference>
<evidence type="ECO:0000256" key="10">
    <source>
        <dbReference type="HAMAP-Rule" id="MF_01615"/>
    </source>
</evidence>
<dbReference type="EC" id="4.3.3.6" evidence="10"/>
<comment type="similarity">
    <text evidence="1 10">Belongs to the glutaminase PdxT/SNO family.</text>
</comment>
<feature type="active site" description="Nucleophile" evidence="10 11">
    <location>
        <position position="78"/>
    </location>
</feature>
<dbReference type="Proteomes" id="UP000183508">
    <property type="component" value="Unassembled WGS sequence"/>
</dbReference>
<dbReference type="InterPro" id="IPR021196">
    <property type="entry name" value="PdxT/SNO_CS"/>
</dbReference>
<dbReference type="EC" id="3.5.1.2" evidence="10"/>
<dbReference type="EMBL" id="FPBV01000022">
    <property type="protein sequence ID" value="SFV03338.1"/>
    <property type="molecule type" value="Genomic_DNA"/>
</dbReference>
<dbReference type="eggNOG" id="COG0311">
    <property type="taxonomic scope" value="Bacteria"/>
</dbReference>
<evidence type="ECO:0000256" key="3">
    <source>
        <dbReference type="ARBA" id="ARBA00022898"/>
    </source>
</evidence>
<dbReference type="PROSITE" id="PS51130">
    <property type="entry name" value="PDXT_SNO_2"/>
    <property type="match status" value="1"/>
</dbReference>
<reference evidence="14" key="1">
    <citation type="submission" date="2016-10" db="EMBL/GenBank/DDBJ databases">
        <authorList>
            <person name="Varghese N."/>
        </authorList>
    </citation>
    <scope>NUCLEOTIDE SEQUENCE [LARGE SCALE GENOMIC DNA]</scope>
    <source>
        <strain evidence="14">DSM 17980</strain>
    </source>
</reference>
<evidence type="ECO:0000313" key="13">
    <source>
        <dbReference type="EMBL" id="SFV03338.1"/>
    </source>
</evidence>
<dbReference type="GO" id="GO:0005829">
    <property type="term" value="C:cytosol"/>
    <property type="evidence" value="ECO:0007669"/>
    <property type="project" value="TreeGrafter"/>
</dbReference>
<dbReference type="FunFam" id="3.40.50.880:FF:000010">
    <property type="entry name" value="uncharacterized protein LOC100176842 isoform X2"/>
    <property type="match status" value="1"/>
</dbReference>
<dbReference type="PROSITE" id="PS51273">
    <property type="entry name" value="GATASE_TYPE_1"/>
    <property type="match status" value="1"/>
</dbReference>
<dbReference type="PIRSF" id="PIRSF005639">
    <property type="entry name" value="Glut_amidoT_SNO"/>
    <property type="match status" value="1"/>
</dbReference>
<dbReference type="STRING" id="392015.SAMN05421543_12253"/>
<dbReference type="UniPathway" id="UPA00245"/>
<dbReference type="GO" id="GO:1903600">
    <property type="term" value="C:glutaminase complex"/>
    <property type="evidence" value="ECO:0007669"/>
    <property type="project" value="TreeGrafter"/>
</dbReference>
<dbReference type="GO" id="GO:0006543">
    <property type="term" value="P:L-glutamine catabolic process"/>
    <property type="evidence" value="ECO:0007669"/>
    <property type="project" value="UniProtKB-UniRule"/>
</dbReference>
<dbReference type="SUPFAM" id="SSF52317">
    <property type="entry name" value="Class I glutamine amidotransferase-like"/>
    <property type="match status" value="1"/>
</dbReference>
<keyword evidence="4 10" id="KW-0315">Glutamine amidotransferase</keyword>
<proteinExistence type="inferred from homology"/>
<keyword evidence="14" id="KW-1185">Reference proteome</keyword>
<dbReference type="InterPro" id="IPR029062">
    <property type="entry name" value="Class_I_gatase-like"/>
</dbReference>
<evidence type="ECO:0000256" key="8">
    <source>
        <dbReference type="ARBA" id="ARBA00054599"/>
    </source>
</evidence>
<dbReference type="PROSITE" id="PS01236">
    <property type="entry name" value="PDXT_SNO_1"/>
    <property type="match status" value="1"/>
</dbReference>
<dbReference type="GO" id="GO:0008614">
    <property type="term" value="P:pyridoxine metabolic process"/>
    <property type="evidence" value="ECO:0007669"/>
    <property type="project" value="TreeGrafter"/>
</dbReference>
<accession>A0A1I7L123</accession>
<comment type="catalytic activity">
    <reaction evidence="7 10">
        <text>L-glutamine + H2O = L-glutamate + NH4(+)</text>
        <dbReference type="Rhea" id="RHEA:15889"/>
        <dbReference type="ChEBI" id="CHEBI:15377"/>
        <dbReference type="ChEBI" id="CHEBI:28938"/>
        <dbReference type="ChEBI" id="CHEBI:29985"/>
        <dbReference type="ChEBI" id="CHEBI:58359"/>
        <dbReference type="EC" id="3.5.1.2"/>
    </reaction>
</comment>
<evidence type="ECO:0000256" key="2">
    <source>
        <dbReference type="ARBA" id="ARBA00022801"/>
    </source>
</evidence>
<comment type="function">
    <text evidence="8 10">Catalyzes the hydrolysis of glutamine to glutamate and ammonia as part of the biosynthesis of pyridoxal 5'-phosphate. The resulting ammonia molecule is channeled to the active site of PdxS.</text>
</comment>
<dbReference type="GO" id="GO:0042823">
    <property type="term" value="P:pyridoxal phosphate biosynthetic process"/>
    <property type="evidence" value="ECO:0007669"/>
    <property type="project" value="UniProtKB-UniRule"/>
</dbReference>
<dbReference type="PANTHER" id="PTHR31559:SF0">
    <property type="entry name" value="PYRIDOXAL 5'-PHOSPHATE SYNTHASE SUBUNIT SNO1-RELATED"/>
    <property type="match status" value="1"/>
</dbReference>
<dbReference type="HAMAP" id="MF_01615">
    <property type="entry name" value="PdxT"/>
    <property type="match status" value="1"/>
</dbReference>
<comment type="catalytic activity">
    <reaction evidence="6 10">
        <text>aldehydo-D-ribose 5-phosphate + D-glyceraldehyde 3-phosphate + L-glutamine = pyridoxal 5'-phosphate + L-glutamate + phosphate + 3 H2O + H(+)</text>
        <dbReference type="Rhea" id="RHEA:31507"/>
        <dbReference type="ChEBI" id="CHEBI:15377"/>
        <dbReference type="ChEBI" id="CHEBI:15378"/>
        <dbReference type="ChEBI" id="CHEBI:29985"/>
        <dbReference type="ChEBI" id="CHEBI:43474"/>
        <dbReference type="ChEBI" id="CHEBI:58273"/>
        <dbReference type="ChEBI" id="CHEBI:58359"/>
        <dbReference type="ChEBI" id="CHEBI:59776"/>
        <dbReference type="ChEBI" id="CHEBI:597326"/>
        <dbReference type="EC" id="4.3.3.6"/>
    </reaction>
</comment>
<dbReference type="NCBIfam" id="TIGR03800">
    <property type="entry name" value="PLP_synth_Pdx2"/>
    <property type="match status" value="1"/>
</dbReference>
<sequence length="191" mass="20994">MKIGVLALQGAFHEHARMLGDLGAEPVLVKLPHHLEGIEGLVIPGGESTTIGKLLREYELMVPIRQMAQDGMPVFGTCAGMIVMAARIQGEPEPHLALMDVTVNRNSFGRQRESFETDLDIPEIGEKPFRAVFIRAPHIESVGEGVKTLATYEGRIVAVREGKFIATSFHPELTADDRLHAYFLDIVAGKR</sequence>
<feature type="binding site" evidence="10 12">
    <location>
        <begin position="46"/>
        <end position="48"/>
    </location>
    <ligand>
        <name>L-glutamine</name>
        <dbReference type="ChEBI" id="CHEBI:58359"/>
    </ligand>
</feature>
<dbReference type="RefSeq" id="WP_074955472.1">
    <property type="nucleotide sequence ID" value="NZ_FPBV01000022.1"/>
</dbReference>
<comment type="pathway">
    <text evidence="10">Cofactor biosynthesis; pyridoxal 5'-phosphate biosynthesis.</text>
</comment>
<dbReference type="Pfam" id="PF01174">
    <property type="entry name" value="SNO"/>
    <property type="match status" value="1"/>
</dbReference>
<dbReference type="InterPro" id="IPR002161">
    <property type="entry name" value="PdxT/SNO"/>
</dbReference>
<evidence type="ECO:0000256" key="12">
    <source>
        <dbReference type="PIRSR" id="PIRSR005639-2"/>
    </source>
</evidence>
<dbReference type="PANTHER" id="PTHR31559">
    <property type="entry name" value="PYRIDOXAL 5'-PHOSPHATE SYNTHASE SUBUNIT SNO"/>
    <property type="match status" value="1"/>
</dbReference>
<dbReference type="GO" id="GO:0036381">
    <property type="term" value="F:pyridoxal 5'-phosphate synthase (glutamine hydrolysing) activity"/>
    <property type="evidence" value="ECO:0007669"/>
    <property type="project" value="UniProtKB-UniRule"/>
</dbReference>
<evidence type="ECO:0000256" key="1">
    <source>
        <dbReference type="ARBA" id="ARBA00008345"/>
    </source>
</evidence>
<comment type="subunit">
    <text evidence="9 10">In the presence of PdxS, forms a dodecamer of heterodimers. Only shows activity in the heterodimer.</text>
</comment>
<protein>
    <recommendedName>
        <fullName evidence="10">Pyridoxal 5'-phosphate synthase subunit PdxT</fullName>
        <ecNumber evidence="10">4.3.3.6</ecNumber>
    </recommendedName>
    <alternativeName>
        <fullName evidence="10">Pdx2</fullName>
    </alternativeName>
    <alternativeName>
        <fullName evidence="10">Pyridoxal 5'-phosphate synthase glutaminase subunit</fullName>
        <ecNumber evidence="10">3.5.1.2</ecNumber>
    </alternativeName>
</protein>
<evidence type="ECO:0000256" key="11">
    <source>
        <dbReference type="PIRSR" id="PIRSR005639-1"/>
    </source>
</evidence>
<gene>
    <name evidence="10" type="primary">pdxT</name>
    <name evidence="13" type="ORF">SAMN05421543_12253</name>
</gene>
<organism evidence="13 14">
    <name type="scientific">Alicyclobacillus macrosporangiidus</name>
    <dbReference type="NCBI Taxonomy" id="392015"/>
    <lineage>
        <taxon>Bacteria</taxon>
        <taxon>Bacillati</taxon>
        <taxon>Bacillota</taxon>
        <taxon>Bacilli</taxon>
        <taxon>Bacillales</taxon>
        <taxon>Alicyclobacillaceae</taxon>
        <taxon>Alicyclobacillus</taxon>
    </lineage>
</organism>
<dbReference type="CDD" id="cd01749">
    <property type="entry name" value="GATase1_PB"/>
    <property type="match status" value="1"/>
</dbReference>
<evidence type="ECO:0000256" key="4">
    <source>
        <dbReference type="ARBA" id="ARBA00022962"/>
    </source>
</evidence>
<dbReference type="OrthoDB" id="9810320at2"/>
<evidence type="ECO:0000313" key="14">
    <source>
        <dbReference type="Proteomes" id="UP000183508"/>
    </source>
</evidence>
<feature type="binding site" evidence="10 12">
    <location>
        <begin position="134"/>
        <end position="135"/>
    </location>
    <ligand>
        <name>L-glutamine</name>
        <dbReference type="ChEBI" id="CHEBI:58359"/>
    </ligand>
</feature>
<name>A0A1I7L123_9BACL</name>
<evidence type="ECO:0000256" key="7">
    <source>
        <dbReference type="ARBA" id="ARBA00049534"/>
    </source>
</evidence>
<feature type="active site" description="Charge relay system" evidence="10 11">
    <location>
        <position position="170"/>
    </location>
</feature>
<keyword evidence="5 10" id="KW-0456">Lyase</keyword>
<dbReference type="AlphaFoldDB" id="A0A1I7L123"/>
<evidence type="ECO:0000256" key="5">
    <source>
        <dbReference type="ARBA" id="ARBA00023239"/>
    </source>
</evidence>
<evidence type="ECO:0000256" key="9">
    <source>
        <dbReference type="ARBA" id="ARBA00064749"/>
    </source>
</evidence>
<dbReference type="GO" id="GO:0004359">
    <property type="term" value="F:glutaminase activity"/>
    <property type="evidence" value="ECO:0007669"/>
    <property type="project" value="UniProtKB-UniRule"/>
</dbReference>